<comment type="caution">
    <text evidence="2">The sequence shown here is derived from an EMBL/GenBank/DDBJ whole genome shotgun (WGS) entry which is preliminary data.</text>
</comment>
<name>A0A5C7B923_9FLAO</name>
<accession>A0A5C7B923</accession>
<dbReference type="AlphaFoldDB" id="A0A5C7B923"/>
<keyword evidence="1" id="KW-0175">Coiled coil</keyword>
<gene>
    <name evidence="2" type="ORF">ES692_06175</name>
</gene>
<evidence type="ECO:0000256" key="1">
    <source>
        <dbReference type="SAM" id="Coils"/>
    </source>
</evidence>
<reference evidence="2 3" key="1">
    <citation type="submission" date="2019-08" db="EMBL/GenBank/DDBJ databases">
        <title>Genome of Psychroserpens burtonensis ACAM 167.</title>
        <authorList>
            <person name="Bowman J.P."/>
        </authorList>
    </citation>
    <scope>NUCLEOTIDE SEQUENCE [LARGE SCALE GENOMIC DNA]</scope>
    <source>
        <strain evidence="2 3">ACAM 167</strain>
    </source>
</reference>
<keyword evidence="3" id="KW-1185">Reference proteome</keyword>
<dbReference type="OrthoDB" id="1273109at2"/>
<sequence>MKLLFNHNNNGQAELKKILGFLDGDFNYTNIEPDIELNTPYLIDLISIEVYDKIQALYESPTQEENLNEVSAVKYCQLYVASMAYLDYAPNNDLSHKNSGRSHRSEENEKQPWEWQIANSNSATKKRAYKALDHLFILLDELAWAEWTSSDAYKKAHDLFIKNTKQFDDVFPINKSGQLYYRLVTFMDDFETDFIIPVVTPTVATALKLTETPSNEQKALLSLIKKAIAYMSLAKAMNSFPVEMFAEGMIYNENTRMKSQARAEVMQYLNDEANNYIKKLENLYAQQNETFTLLETKNGLTEGKKYVNL</sequence>
<dbReference type="EMBL" id="VOSB01000007">
    <property type="protein sequence ID" value="TXE18628.1"/>
    <property type="molecule type" value="Genomic_DNA"/>
</dbReference>
<dbReference type="Proteomes" id="UP000321938">
    <property type="component" value="Unassembled WGS sequence"/>
</dbReference>
<protein>
    <submittedName>
        <fullName evidence="2">Uncharacterized protein</fullName>
    </submittedName>
</protein>
<dbReference type="RefSeq" id="WP_147231386.1">
    <property type="nucleotide sequence ID" value="NZ_VOSB01000007.1"/>
</dbReference>
<dbReference type="InterPro" id="IPR046558">
    <property type="entry name" value="DUF6712"/>
</dbReference>
<organism evidence="2 3">
    <name type="scientific">Psychroserpens burtonensis</name>
    <dbReference type="NCBI Taxonomy" id="49278"/>
    <lineage>
        <taxon>Bacteria</taxon>
        <taxon>Pseudomonadati</taxon>
        <taxon>Bacteroidota</taxon>
        <taxon>Flavobacteriia</taxon>
        <taxon>Flavobacteriales</taxon>
        <taxon>Flavobacteriaceae</taxon>
        <taxon>Psychroserpens</taxon>
    </lineage>
</organism>
<dbReference type="Pfam" id="PF20459">
    <property type="entry name" value="DUF6712"/>
    <property type="match status" value="2"/>
</dbReference>
<evidence type="ECO:0000313" key="3">
    <source>
        <dbReference type="Proteomes" id="UP000321938"/>
    </source>
</evidence>
<proteinExistence type="predicted"/>
<evidence type="ECO:0000313" key="2">
    <source>
        <dbReference type="EMBL" id="TXE18628.1"/>
    </source>
</evidence>
<feature type="coiled-coil region" evidence="1">
    <location>
        <begin position="266"/>
        <end position="297"/>
    </location>
</feature>